<dbReference type="InterPro" id="IPR020471">
    <property type="entry name" value="AKR"/>
</dbReference>
<name>A0ABR3FP43_9AGAR</name>
<dbReference type="Gene3D" id="3.20.20.100">
    <property type="entry name" value="NADP-dependent oxidoreductase domain"/>
    <property type="match status" value="1"/>
</dbReference>
<keyword evidence="4" id="KW-1185">Reference proteome</keyword>
<dbReference type="PROSITE" id="PS00798">
    <property type="entry name" value="ALDOKETO_REDUCTASE_1"/>
    <property type="match status" value="1"/>
</dbReference>
<evidence type="ECO:0000259" key="2">
    <source>
        <dbReference type="Pfam" id="PF00248"/>
    </source>
</evidence>
<comment type="caution">
    <text evidence="3">The sequence shown here is derived from an EMBL/GenBank/DDBJ whole genome shotgun (WGS) entry which is preliminary data.</text>
</comment>
<evidence type="ECO:0000313" key="4">
    <source>
        <dbReference type="Proteomes" id="UP001465976"/>
    </source>
</evidence>
<reference evidence="3 4" key="1">
    <citation type="submission" date="2024-02" db="EMBL/GenBank/DDBJ databases">
        <title>A draft genome for the cacao thread blight pathogen Marasmius crinis-equi.</title>
        <authorList>
            <person name="Cohen S.P."/>
            <person name="Baruah I.K."/>
            <person name="Amoako-Attah I."/>
            <person name="Bukari Y."/>
            <person name="Meinhardt L.W."/>
            <person name="Bailey B.A."/>
        </authorList>
    </citation>
    <scope>NUCLEOTIDE SEQUENCE [LARGE SCALE GENOMIC DNA]</scope>
    <source>
        <strain evidence="3 4">GH-76</strain>
    </source>
</reference>
<dbReference type="Proteomes" id="UP001465976">
    <property type="component" value="Unassembled WGS sequence"/>
</dbReference>
<dbReference type="CDD" id="cd19071">
    <property type="entry name" value="AKR_AKR1-5-like"/>
    <property type="match status" value="1"/>
</dbReference>
<dbReference type="PANTHER" id="PTHR11732">
    <property type="entry name" value="ALDO/KETO REDUCTASE"/>
    <property type="match status" value="1"/>
</dbReference>
<dbReference type="InterPro" id="IPR036812">
    <property type="entry name" value="NAD(P)_OxRdtase_dom_sf"/>
</dbReference>
<organism evidence="3 4">
    <name type="scientific">Marasmius crinis-equi</name>
    <dbReference type="NCBI Taxonomy" id="585013"/>
    <lineage>
        <taxon>Eukaryota</taxon>
        <taxon>Fungi</taxon>
        <taxon>Dikarya</taxon>
        <taxon>Basidiomycota</taxon>
        <taxon>Agaricomycotina</taxon>
        <taxon>Agaricomycetes</taxon>
        <taxon>Agaricomycetidae</taxon>
        <taxon>Agaricales</taxon>
        <taxon>Marasmiineae</taxon>
        <taxon>Marasmiaceae</taxon>
        <taxon>Marasmius</taxon>
    </lineage>
</organism>
<accession>A0ABR3FP43</accession>
<protein>
    <recommendedName>
        <fullName evidence="2">NADP-dependent oxidoreductase domain-containing protein</fullName>
    </recommendedName>
</protein>
<dbReference type="SUPFAM" id="SSF51430">
    <property type="entry name" value="NAD(P)-linked oxidoreductase"/>
    <property type="match status" value="1"/>
</dbReference>
<gene>
    <name evidence="3" type="ORF">V5O48_004866</name>
</gene>
<dbReference type="InterPro" id="IPR018170">
    <property type="entry name" value="Aldo/ket_reductase_CS"/>
</dbReference>
<feature type="region of interest" description="Disordered" evidence="1">
    <location>
        <begin position="366"/>
        <end position="389"/>
    </location>
</feature>
<dbReference type="PRINTS" id="PR00069">
    <property type="entry name" value="ALDKETRDTASE"/>
</dbReference>
<feature type="compositionally biased region" description="Polar residues" evidence="1">
    <location>
        <begin position="366"/>
        <end position="379"/>
    </location>
</feature>
<sequence>MPAKYTLLPLSKDSGRSRNALGRSDATKRSAARLKIFALLITACLFYGAFRLGFAARLPPFFGEDIQCSGENQTIDGLPSHYTLPSGDKIPSVALGVWRAAKNEVGRAVKTALCNGYRHIDGAWIYRNEEEVGRALKESDIPREEVWITSKVTIHSIRQNPLAYKSIKLWNTFHAPDDIEPVLDESLRRLGTDYLDLYLIHWPVAMNDDGSYDKDLTEDPYPTWQKLEELVDKGKLRNIGVSNFNERRIKNLTANPLKYKPAVNQVELSFWLPQPELVQWSRENDILLEAYSPLGSSERVRDSLNVPEVKEIAAQTGLTAAQVLISWHVQRGTIVLPKSVTPSRVRENLHVVRLPDDAFEKLEQAATSHKPSRGSNPSKNWGLDFDIFD</sequence>
<feature type="domain" description="NADP-dependent oxidoreductase" evidence="2">
    <location>
        <begin position="98"/>
        <end position="365"/>
    </location>
</feature>
<evidence type="ECO:0000313" key="3">
    <source>
        <dbReference type="EMBL" id="KAL0577113.1"/>
    </source>
</evidence>
<dbReference type="InterPro" id="IPR023210">
    <property type="entry name" value="NADP_OxRdtase_dom"/>
</dbReference>
<evidence type="ECO:0000256" key="1">
    <source>
        <dbReference type="SAM" id="MobiDB-lite"/>
    </source>
</evidence>
<proteinExistence type="predicted"/>
<dbReference type="EMBL" id="JBAHYK010000177">
    <property type="protein sequence ID" value="KAL0577113.1"/>
    <property type="molecule type" value="Genomic_DNA"/>
</dbReference>
<dbReference type="Pfam" id="PF00248">
    <property type="entry name" value="Aldo_ket_red"/>
    <property type="match status" value="1"/>
</dbReference>